<sequence length="152" mass="16818">MVFMGWNPLYHGLLKVGEGRREGVVSFYAGERRVDLHVADGYLLKATGLVPLSLFCPGADGGELKAVEECAARLPRHEVWYALAAQASATLLGLPSLPGRKRLVFTPNPVPLSLHVVGAGFRLNEEVLSLFYPEVSVLAWEEWEDPFLLRFL</sequence>
<accession>E8PKQ5</accession>
<dbReference type="Proteomes" id="UP000008087">
    <property type="component" value="Chromosome"/>
</dbReference>
<name>E8PKQ5_THESS</name>
<reference evidence="2" key="1">
    <citation type="submission" date="2010-03" db="EMBL/GenBank/DDBJ databases">
        <title>The genome sequence of Thermus scotoductus SA-01.</title>
        <authorList>
            <person name="Gounder K."/>
            <person name="Liesegang H."/>
            <person name="Brzuszkiewicz E."/>
            <person name="Wollherr A."/>
            <person name="Daniel R."/>
            <person name="Gottschalk G."/>
            <person name="van Heerden E."/>
            <person name="Litthauer D."/>
        </authorList>
    </citation>
    <scope>NUCLEOTIDE SEQUENCE [LARGE SCALE GENOMIC DNA]</scope>
    <source>
        <strain evidence="2">ATCC 700910 / SA-01</strain>
    </source>
</reference>
<proteinExistence type="predicted"/>
<reference evidence="1 2" key="2">
    <citation type="journal article" date="2011" name="BMC Genomics">
        <title>Sequence of the hyperplastic genome of the naturally competent Thermus scotoductus SA-01.</title>
        <authorList>
            <person name="Gounder K."/>
            <person name="Brzuszkiewicz E."/>
            <person name="Liesegang H."/>
            <person name="Wollherr A."/>
            <person name="Daniel R."/>
            <person name="Gottschalk G."/>
            <person name="Reva O."/>
            <person name="Kumwenda B."/>
            <person name="Srivastava M."/>
            <person name="Bricio C."/>
            <person name="Berenguer J."/>
            <person name="van Heerden E."/>
            <person name="Litthauer D."/>
        </authorList>
    </citation>
    <scope>NUCLEOTIDE SEQUENCE [LARGE SCALE GENOMIC DNA]</scope>
    <source>
        <strain evidence="2">ATCC 700910 / SA-01</strain>
    </source>
</reference>
<dbReference type="EMBL" id="CP001962">
    <property type="protein sequence ID" value="ADW22207.1"/>
    <property type="molecule type" value="Genomic_DNA"/>
</dbReference>
<dbReference type="HOGENOM" id="CLU_1721504_0_0_0"/>
<dbReference type="AlphaFoldDB" id="E8PKQ5"/>
<evidence type="ECO:0000313" key="2">
    <source>
        <dbReference type="Proteomes" id="UP000008087"/>
    </source>
</evidence>
<organism evidence="1 2">
    <name type="scientific">Thermus scotoductus (strain ATCC 700910 / SA-01)</name>
    <dbReference type="NCBI Taxonomy" id="743525"/>
    <lineage>
        <taxon>Bacteria</taxon>
        <taxon>Thermotogati</taxon>
        <taxon>Deinococcota</taxon>
        <taxon>Deinococci</taxon>
        <taxon>Thermales</taxon>
        <taxon>Thermaceae</taxon>
        <taxon>Thermus</taxon>
    </lineage>
</organism>
<dbReference type="KEGG" id="tsc:TSC_c15920"/>
<protein>
    <submittedName>
        <fullName evidence="1">Uncharacterized protein</fullName>
    </submittedName>
</protein>
<gene>
    <name evidence="1" type="ordered locus">TSC_c15920</name>
</gene>
<evidence type="ECO:0000313" key="1">
    <source>
        <dbReference type="EMBL" id="ADW22207.1"/>
    </source>
</evidence>